<evidence type="ECO:0000313" key="2">
    <source>
        <dbReference type="EMBL" id="CAF4437308.1"/>
    </source>
</evidence>
<sequence length="128" mass="13839">NQNGIRRYPWIRASRRISGEGELLMNIDPSGHWTRVIAMPSTADKMYVGIGSMTSISPVGVYRRKRGVMRSVMKTLTINPAGTEIRGSDGTGMIFASLLADDVANGAGRSVTLIKIGFGIKVTFVVPI</sequence>
<dbReference type="AlphaFoldDB" id="A0A815YPC8"/>
<dbReference type="Proteomes" id="UP000681722">
    <property type="component" value="Unassembled WGS sequence"/>
</dbReference>
<comment type="caution">
    <text evidence="1">The sequence shown here is derived from an EMBL/GenBank/DDBJ whole genome shotgun (WGS) entry which is preliminary data.</text>
</comment>
<evidence type="ECO:0000313" key="1">
    <source>
        <dbReference type="EMBL" id="CAF1573375.1"/>
    </source>
</evidence>
<accession>A0A815YPC8</accession>
<keyword evidence="3" id="KW-1185">Reference proteome</keyword>
<proteinExistence type="predicted"/>
<protein>
    <submittedName>
        <fullName evidence="1">Uncharacterized protein</fullName>
    </submittedName>
</protein>
<gene>
    <name evidence="1" type="ORF">GPM918_LOCUS40548</name>
    <name evidence="2" type="ORF">SRO942_LOCUS41502</name>
</gene>
<feature type="non-terminal residue" evidence="1">
    <location>
        <position position="1"/>
    </location>
</feature>
<dbReference type="Proteomes" id="UP000663829">
    <property type="component" value="Unassembled WGS sequence"/>
</dbReference>
<dbReference type="EMBL" id="CAJOBC010096063">
    <property type="protein sequence ID" value="CAF4437308.1"/>
    <property type="molecule type" value="Genomic_DNA"/>
</dbReference>
<name>A0A815YPC8_9BILA</name>
<organism evidence="1 3">
    <name type="scientific">Didymodactylos carnosus</name>
    <dbReference type="NCBI Taxonomy" id="1234261"/>
    <lineage>
        <taxon>Eukaryota</taxon>
        <taxon>Metazoa</taxon>
        <taxon>Spiralia</taxon>
        <taxon>Gnathifera</taxon>
        <taxon>Rotifera</taxon>
        <taxon>Eurotatoria</taxon>
        <taxon>Bdelloidea</taxon>
        <taxon>Philodinida</taxon>
        <taxon>Philodinidae</taxon>
        <taxon>Didymodactylos</taxon>
    </lineage>
</organism>
<dbReference type="EMBL" id="CAJNOQ010030212">
    <property type="protein sequence ID" value="CAF1573375.1"/>
    <property type="molecule type" value="Genomic_DNA"/>
</dbReference>
<reference evidence="1" key="1">
    <citation type="submission" date="2021-02" db="EMBL/GenBank/DDBJ databases">
        <authorList>
            <person name="Nowell W R."/>
        </authorList>
    </citation>
    <scope>NUCLEOTIDE SEQUENCE</scope>
</reference>
<evidence type="ECO:0000313" key="3">
    <source>
        <dbReference type="Proteomes" id="UP000663829"/>
    </source>
</evidence>